<evidence type="ECO:0000313" key="8">
    <source>
        <dbReference type="EMBL" id="JAG57765.1"/>
    </source>
</evidence>
<feature type="region of interest" description="Disordered" evidence="5">
    <location>
        <begin position="304"/>
        <end position="326"/>
    </location>
</feature>
<keyword evidence="2" id="KW-0488">Methylation</keyword>
<dbReference type="Gene3D" id="3.30.160.20">
    <property type="match status" value="1"/>
</dbReference>
<dbReference type="AlphaFoldDB" id="A0A0A9Y3A0"/>
<dbReference type="PROSITE" id="PS00745">
    <property type="entry name" value="RF_PROK_I"/>
    <property type="match status" value="1"/>
</dbReference>
<evidence type="ECO:0000256" key="3">
    <source>
        <dbReference type="ARBA" id="ARBA00022917"/>
    </source>
</evidence>
<comment type="similarity">
    <text evidence="1">Belongs to the prokaryotic/mitochondrial release factor family.</text>
</comment>
<dbReference type="InterPro" id="IPR005139">
    <property type="entry name" value="PCRF"/>
</dbReference>
<dbReference type="PANTHER" id="PTHR43804">
    <property type="entry name" value="LD18447P"/>
    <property type="match status" value="1"/>
</dbReference>
<keyword evidence="3" id="KW-0648">Protein biosynthesis</keyword>
<dbReference type="FunFam" id="3.30.160.20:FF:000004">
    <property type="entry name" value="Peptide chain release factor 1"/>
    <property type="match status" value="1"/>
</dbReference>
<evidence type="ECO:0000256" key="1">
    <source>
        <dbReference type="ARBA" id="ARBA00010835"/>
    </source>
</evidence>
<dbReference type="InterPro" id="IPR000352">
    <property type="entry name" value="Pep_chain_release_fac_I"/>
</dbReference>
<reference evidence="8" key="3">
    <citation type="submission" date="2014-09" db="EMBL/GenBank/DDBJ databases">
        <authorList>
            <person name="Magalhaes I.L.F."/>
            <person name="Oliveira U."/>
            <person name="Santos F.R."/>
            <person name="Vidigal T.H.D.A."/>
            <person name="Brescovit A.D."/>
            <person name="Santos A.J."/>
        </authorList>
    </citation>
    <scope>NUCLEOTIDE SEQUENCE</scope>
</reference>
<organism evidence="7">
    <name type="scientific">Lygus hesperus</name>
    <name type="common">Western plant bug</name>
    <dbReference type="NCBI Taxonomy" id="30085"/>
    <lineage>
        <taxon>Eukaryota</taxon>
        <taxon>Metazoa</taxon>
        <taxon>Ecdysozoa</taxon>
        <taxon>Arthropoda</taxon>
        <taxon>Hexapoda</taxon>
        <taxon>Insecta</taxon>
        <taxon>Pterygota</taxon>
        <taxon>Neoptera</taxon>
        <taxon>Paraneoptera</taxon>
        <taxon>Hemiptera</taxon>
        <taxon>Heteroptera</taxon>
        <taxon>Panheteroptera</taxon>
        <taxon>Cimicomorpha</taxon>
        <taxon>Miridae</taxon>
        <taxon>Mirini</taxon>
        <taxon>Lygus</taxon>
    </lineage>
</organism>
<proteinExistence type="inferred from homology"/>
<sequence>MTRSRFLMNSLGRFFLPAICKRQSSSQSQLKLLSCLKENAVQNYLKRMEDNINSSPYASSNNVPHSYLSSLFTTRNELLNELDALKNLKADEKASKDLSDMIVEEETRYLEELQNVELDLLKSFAPPADDGNEVIVEITAGVGGKEAALFSKELFEMYCNYVDFKRWNNFVDESDVSELGGIRHARIYVEGHGALRHLMQESGIHRVQRVPSTERSGRIHTSTVAVAVLPQTTLIEIQVAEKDIIVETMRATGAGGQHVNKTDSAVRLTHVPSGMVVECQEDRSQIKNRQIALQKLKMRLNERAQAEHDSKIRGSRKSQIGTSARSDKVRTYNFPQDRVTDHRLSQSIHNVEGFLQGEDLLDSIIVNLINMSDEERLDTFIQSIKEYKD</sequence>
<feature type="domain" description="Prokaryotic-type class I peptide chain release factors" evidence="6">
    <location>
        <begin position="250"/>
        <end position="266"/>
    </location>
</feature>
<dbReference type="InterPro" id="IPR045853">
    <property type="entry name" value="Pep_chain_release_fac_I_sf"/>
</dbReference>
<dbReference type="Pfam" id="PF03462">
    <property type="entry name" value="PCRF"/>
    <property type="match status" value="1"/>
</dbReference>
<dbReference type="SUPFAM" id="SSF75620">
    <property type="entry name" value="Release factor"/>
    <property type="match status" value="1"/>
</dbReference>
<name>A0A0A9Y3A0_LYGHE</name>
<dbReference type="GO" id="GO:0003747">
    <property type="term" value="F:translation release factor activity"/>
    <property type="evidence" value="ECO:0007669"/>
    <property type="project" value="InterPro"/>
</dbReference>
<dbReference type="EMBL" id="GBHO01016980">
    <property type="protein sequence ID" value="JAG26624.1"/>
    <property type="molecule type" value="Transcribed_RNA"/>
</dbReference>
<reference evidence="7" key="1">
    <citation type="journal article" date="2014" name="PLoS ONE">
        <title>Transcriptome-Based Identification of ABC Transporters in the Western Tarnished Plant Bug Lygus hesperus.</title>
        <authorList>
            <person name="Hull J.J."/>
            <person name="Chaney K."/>
            <person name="Geib S.M."/>
            <person name="Fabrick J.A."/>
            <person name="Brent C.S."/>
            <person name="Walsh D."/>
            <person name="Lavine L.C."/>
        </authorList>
    </citation>
    <scope>NUCLEOTIDE SEQUENCE</scope>
</reference>
<evidence type="ECO:0000256" key="2">
    <source>
        <dbReference type="ARBA" id="ARBA00022481"/>
    </source>
</evidence>
<dbReference type="SMART" id="SM00937">
    <property type="entry name" value="PCRF"/>
    <property type="match status" value="1"/>
</dbReference>
<accession>A0A0A9Y3A0</accession>
<dbReference type="InterPro" id="IPR050057">
    <property type="entry name" value="Prokaryotic/Mito_RF"/>
</dbReference>
<dbReference type="Gene3D" id="3.30.70.1660">
    <property type="match status" value="1"/>
</dbReference>
<dbReference type="EMBL" id="GBRD01008056">
    <property type="protein sequence ID" value="JAG57765.1"/>
    <property type="molecule type" value="Transcribed_RNA"/>
</dbReference>
<evidence type="ECO:0000313" key="7">
    <source>
        <dbReference type="EMBL" id="JAG26624.1"/>
    </source>
</evidence>
<keyword evidence="4" id="KW-0175">Coiled coil</keyword>
<gene>
    <name evidence="7" type="primary">Mtrf1l_2</name>
    <name evidence="7" type="ORF">CM83_49940</name>
</gene>
<dbReference type="GO" id="GO:0005737">
    <property type="term" value="C:cytoplasm"/>
    <property type="evidence" value="ECO:0007669"/>
    <property type="project" value="UniProtKB-ARBA"/>
</dbReference>
<reference evidence="7" key="2">
    <citation type="submission" date="2014-07" db="EMBL/GenBank/DDBJ databases">
        <authorList>
            <person name="Hull J."/>
        </authorList>
    </citation>
    <scope>NUCLEOTIDE SEQUENCE</scope>
</reference>
<dbReference type="PANTHER" id="PTHR43804:SF7">
    <property type="entry name" value="LD18447P"/>
    <property type="match status" value="1"/>
</dbReference>
<protein>
    <submittedName>
        <fullName evidence="7">Peptide chain release factor 1-like, mitochondrial</fullName>
    </submittedName>
</protein>
<evidence type="ECO:0000256" key="4">
    <source>
        <dbReference type="SAM" id="Coils"/>
    </source>
</evidence>
<evidence type="ECO:0000259" key="6">
    <source>
        <dbReference type="PROSITE" id="PS00745"/>
    </source>
</evidence>
<evidence type="ECO:0000256" key="5">
    <source>
        <dbReference type="SAM" id="MobiDB-lite"/>
    </source>
</evidence>
<feature type="coiled-coil region" evidence="4">
    <location>
        <begin position="68"/>
        <end position="95"/>
    </location>
</feature>
<dbReference type="Pfam" id="PF00472">
    <property type="entry name" value="RF-1"/>
    <property type="match status" value="1"/>
</dbReference>